<dbReference type="HOGENOM" id="CLU_1076628_0_0_9"/>
<dbReference type="EMBL" id="AJDQ01000007">
    <property type="protein sequence ID" value="EOI56279.1"/>
    <property type="molecule type" value="Genomic_DNA"/>
</dbReference>
<dbReference type="PATRIC" id="fig|1158614.3.peg.2188"/>
<proteinExistence type="predicted"/>
<sequence length="260" mass="29774">MIQLNVEIEQHVTTVRFGERGVMNIYRDLKELPKLEETELLLYFKGREPQAIDYSPTIDPASLKKADSLVKISVPWEVEGRDLAQQMLDVWQENALKTAGLFETQKIATNHFPTVSEQQKELFAILAAFGYENKKIKAKPAKAQHRWNKKVSEVSFYVDHKDSKAEVIWQKRNEMLVKAGAKLTREIPLKKDGSIGFDGRFGEKLRADHAKQFSEFTTTEDIIFKSVNETGLFLYFGGTNGWLVLKDKDGKTIDEYTVVN</sequence>
<evidence type="ECO:0000313" key="1">
    <source>
        <dbReference type="EMBL" id="EOI56279.1"/>
    </source>
</evidence>
<dbReference type="EMBL" id="ASWH01000001">
    <property type="protein sequence ID" value="EOW82471.1"/>
    <property type="molecule type" value="Genomic_DNA"/>
</dbReference>
<gene>
    <name evidence="2" type="ORF">I592_01790</name>
    <name evidence="1" type="ORF">UKC_02177</name>
</gene>
<protein>
    <submittedName>
        <fullName evidence="1">Uncharacterized protein</fullName>
    </submittedName>
</protein>
<evidence type="ECO:0000313" key="4">
    <source>
        <dbReference type="Proteomes" id="UP000014160"/>
    </source>
</evidence>
<reference evidence="1 3" key="1">
    <citation type="submission" date="2013-02" db="EMBL/GenBank/DDBJ databases">
        <title>The Genome Sequence of Enterococcus gilvus ATCC BAA-350.</title>
        <authorList>
            <consortium name="The Broad Institute Genome Sequencing Platform"/>
            <consortium name="The Broad Institute Genome Sequencing Center for Infectious Disease"/>
            <person name="Earl A.M."/>
            <person name="Gilmore M.S."/>
            <person name="Lebreton F."/>
            <person name="Walker B."/>
            <person name="Young S.K."/>
            <person name="Zeng Q."/>
            <person name="Gargeya S."/>
            <person name="Fitzgerald M."/>
            <person name="Haas B."/>
            <person name="Abouelleil A."/>
            <person name="Alvarado L."/>
            <person name="Arachchi H.M."/>
            <person name="Berlin A.M."/>
            <person name="Chapman S.B."/>
            <person name="Dewar J."/>
            <person name="Goldberg J."/>
            <person name="Griggs A."/>
            <person name="Gujja S."/>
            <person name="Hansen M."/>
            <person name="Howarth C."/>
            <person name="Imamovic A."/>
            <person name="Larimer J."/>
            <person name="McCowan C."/>
            <person name="Murphy C."/>
            <person name="Neiman D."/>
            <person name="Pearson M."/>
            <person name="Priest M."/>
            <person name="Roberts A."/>
            <person name="Saif S."/>
            <person name="Shea T."/>
            <person name="Sisk P."/>
            <person name="Sykes S."/>
            <person name="Wortman J."/>
            <person name="Nusbaum C."/>
            <person name="Birren B."/>
        </authorList>
    </citation>
    <scope>NUCLEOTIDE SEQUENCE [LARGE SCALE GENOMIC DNA]</scope>
    <source>
        <strain evidence="1 3">ATCC BAA-350</strain>
    </source>
</reference>
<evidence type="ECO:0000313" key="2">
    <source>
        <dbReference type="EMBL" id="EOW82471.1"/>
    </source>
</evidence>
<dbReference type="OrthoDB" id="3238747at2"/>
<dbReference type="Proteomes" id="UP000014160">
    <property type="component" value="Unassembled WGS sequence"/>
</dbReference>
<dbReference type="AlphaFoldDB" id="R2XMZ0"/>
<dbReference type="eggNOG" id="ENOG5032VTB">
    <property type="taxonomic scope" value="Bacteria"/>
</dbReference>
<reference evidence="2 4" key="2">
    <citation type="submission" date="2013-03" db="EMBL/GenBank/DDBJ databases">
        <title>The Genome Sequence of Enterococcus gilvus ATCC BAA-350 (PacBio/Illumina hybrid assembly).</title>
        <authorList>
            <consortium name="The Broad Institute Genomics Platform"/>
            <consortium name="The Broad Institute Genome Sequencing Center for Infectious Disease"/>
            <person name="Earl A."/>
            <person name="Russ C."/>
            <person name="Gilmore M."/>
            <person name="Surin D."/>
            <person name="Walker B."/>
            <person name="Young S."/>
            <person name="Zeng Q."/>
            <person name="Gargeya S."/>
            <person name="Fitzgerald M."/>
            <person name="Haas B."/>
            <person name="Abouelleil A."/>
            <person name="Allen A.W."/>
            <person name="Alvarado L."/>
            <person name="Arachchi H.M."/>
            <person name="Berlin A.M."/>
            <person name="Chapman S.B."/>
            <person name="Gainer-Dewar J."/>
            <person name="Goldberg J."/>
            <person name="Griggs A."/>
            <person name="Gujja S."/>
            <person name="Hansen M."/>
            <person name="Howarth C."/>
            <person name="Imamovic A."/>
            <person name="Ireland A."/>
            <person name="Larimer J."/>
            <person name="McCowan C."/>
            <person name="Murphy C."/>
            <person name="Pearson M."/>
            <person name="Poon T.W."/>
            <person name="Priest M."/>
            <person name="Roberts A."/>
            <person name="Saif S."/>
            <person name="Shea T."/>
            <person name="Sisk P."/>
            <person name="Sykes S."/>
            <person name="Wortman J."/>
            <person name="Nusbaum C."/>
            <person name="Birren B."/>
        </authorList>
    </citation>
    <scope>NUCLEOTIDE SEQUENCE [LARGE SCALE GENOMIC DNA]</scope>
    <source>
        <strain evidence="2 4">ATCC BAA-350</strain>
    </source>
</reference>
<comment type="caution">
    <text evidence="1">The sequence shown here is derived from an EMBL/GenBank/DDBJ whole genome shotgun (WGS) entry which is preliminary data.</text>
</comment>
<dbReference type="RefSeq" id="WP_010780571.1">
    <property type="nucleotide sequence ID" value="NZ_ASWH01000001.1"/>
</dbReference>
<dbReference type="Proteomes" id="UP000013750">
    <property type="component" value="Unassembled WGS sequence"/>
</dbReference>
<keyword evidence="4" id="KW-1185">Reference proteome</keyword>
<name>R2XMZ0_9ENTE</name>
<accession>R2XMZ0</accession>
<organism evidence="1 3">
    <name type="scientific">Enterococcus gilvus ATCC BAA-350</name>
    <dbReference type="NCBI Taxonomy" id="1158614"/>
    <lineage>
        <taxon>Bacteria</taxon>
        <taxon>Bacillati</taxon>
        <taxon>Bacillota</taxon>
        <taxon>Bacilli</taxon>
        <taxon>Lactobacillales</taxon>
        <taxon>Enterococcaceae</taxon>
        <taxon>Enterococcus</taxon>
    </lineage>
</organism>
<evidence type="ECO:0000313" key="3">
    <source>
        <dbReference type="Proteomes" id="UP000013750"/>
    </source>
</evidence>